<dbReference type="Pfam" id="PF02607">
    <property type="entry name" value="B12-binding_2"/>
    <property type="match status" value="1"/>
</dbReference>
<dbReference type="InterPro" id="IPR006158">
    <property type="entry name" value="Cobalamin-bd"/>
</dbReference>
<protein>
    <submittedName>
        <fullName evidence="4">Cobalamin B12-binding domain-containing protein</fullName>
    </submittedName>
</protein>
<dbReference type="Proteomes" id="UP001501237">
    <property type="component" value="Unassembled WGS sequence"/>
</dbReference>
<evidence type="ECO:0000259" key="3">
    <source>
        <dbReference type="PROSITE" id="PS51332"/>
    </source>
</evidence>
<organism evidence="4 5">
    <name type="scientific">Actinocorallia longicatena</name>
    <dbReference type="NCBI Taxonomy" id="111803"/>
    <lineage>
        <taxon>Bacteria</taxon>
        <taxon>Bacillati</taxon>
        <taxon>Actinomycetota</taxon>
        <taxon>Actinomycetes</taxon>
        <taxon>Streptosporangiales</taxon>
        <taxon>Thermomonosporaceae</taxon>
        <taxon>Actinocorallia</taxon>
    </lineage>
</organism>
<dbReference type="InterPro" id="IPR050554">
    <property type="entry name" value="Met_Synthase/Corrinoid"/>
</dbReference>
<feature type="domain" description="B12-binding" evidence="3">
    <location>
        <begin position="93"/>
        <end position="218"/>
    </location>
</feature>
<dbReference type="Pfam" id="PF02310">
    <property type="entry name" value="B12-binding"/>
    <property type="match status" value="1"/>
</dbReference>
<evidence type="ECO:0000313" key="4">
    <source>
        <dbReference type="EMBL" id="GAA3234570.1"/>
    </source>
</evidence>
<gene>
    <name evidence="4" type="ORF">GCM10010468_67830</name>
</gene>
<evidence type="ECO:0000256" key="2">
    <source>
        <dbReference type="ARBA" id="ARBA00023285"/>
    </source>
</evidence>
<dbReference type="EMBL" id="BAAAUV010000026">
    <property type="protein sequence ID" value="GAA3234570.1"/>
    <property type="molecule type" value="Genomic_DNA"/>
</dbReference>
<dbReference type="Gene3D" id="1.10.1240.10">
    <property type="entry name" value="Methionine synthase domain"/>
    <property type="match status" value="1"/>
</dbReference>
<reference evidence="5" key="1">
    <citation type="journal article" date="2019" name="Int. J. Syst. Evol. Microbiol.">
        <title>The Global Catalogue of Microorganisms (GCM) 10K type strain sequencing project: providing services to taxonomists for standard genome sequencing and annotation.</title>
        <authorList>
            <consortium name="The Broad Institute Genomics Platform"/>
            <consortium name="The Broad Institute Genome Sequencing Center for Infectious Disease"/>
            <person name="Wu L."/>
            <person name="Ma J."/>
        </authorList>
    </citation>
    <scope>NUCLEOTIDE SEQUENCE [LARGE SCALE GENOMIC DNA]</scope>
    <source>
        <strain evidence="5">JCM 9377</strain>
    </source>
</reference>
<dbReference type="SUPFAM" id="SSF52242">
    <property type="entry name" value="Cobalamin (vitamin B12)-binding domain"/>
    <property type="match status" value="1"/>
</dbReference>
<dbReference type="InterPro" id="IPR036724">
    <property type="entry name" value="Cobalamin-bd_sf"/>
</dbReference>
<name>A0ABP6QNB6_9ACTN</name>
<keyword evidence="2" id="KW-0170">Cobalt</keyword>
<dbReference type="Gene3D" id="3.40.50.280">
    <property type="entry name" value="Cobalamin-binding domain"/>
    <property type="match status" value="1"/>
</dbReference>
<accession>A0ABP6QNB6</accession>
<proteinExistence type="predicted"/>
<dbReference type="PANTHER" id="PTHR45833">
    <property type="entry name" value="METHIONINE SYNTHASE"/>
    <property type="match status" value="1"/>
</dbReference>
<dbReference type="InterPro" id="IPR003759">
    <property type="entry name" value="Cbl-bd_cap"/>
</dbReference>
<dbReference type="PANTHER" id="PTHR45833:SF1">
    <property type="entry name" value="METHIONINE SYNTHASE"/>
    <property type="match status" value="1"/>
</dbReference>
<dbReference type="RefSeq" id="WP_344836597.1">
    <property type="nucleotide sequence ID" value="NZ_BAAAUV010000026.1"/>
</dbReference>
<comment type="caution">
    <text evidence="4">The sequence shown here is derived from an EMBL/GenBank/DDBJ whole genome shotgun (WGS) entry which is preliminary data.</text>
</comment>
<keyword evidence="5" id="KW-1185">Reference proteome</keyword>
<evidence type="ECO:0000313" key="5">
    <source>
        <dbReference type="Proteomes" id="UP001501237"/>
    </source>
</evidence>
<sequence length="340" mass="35903">MTPRERHVQALWNAVADGDHHAAAGTALEALEEGKGVESVLLGLIAPVQMKVGAEWAAGRMTVAQEHIATSVCGHATEMLVARRPAPATGRSLGRIVVTCSDREWHAFPARLLAVVLQLRGWHVDYLGAQMPTPHLIAHLRSGRPDAVALSSTTTARLPAAHAAVAACHALGVPVLVGGAGHGPGGRYAARLAADGWAPDAGAAADLLDKGVPGEPRPGHRTLEDLPHLADQEYTLVSLAASDIVKQVLFERGALDDGTAQERRETTERVTETVEALAASLYLDDSRVFLDALSWTVEVLARRAPSGSSAVPRLLDALTGRFADFDRTRAFLAEARSATA</sequence>
<keyword evidence="1" id="KW-0479">Metal-binding</keyword>
<evidence type="ECO:0000256" key="1">
    <source>
        <dbReference type="ARBA" id="ARBA00022723"/>
    </source>
</evidence>
<dbReference type="InterPro" id="IPR036594">
    <property type="entry name" value="Meth_synthase_dom"/>
</dbReference>
<dbReference type="PROSITE" id="PS51332">
    <property type="entry name" value="B12_BINDING"/>
    <property type="match status" value="1"/>
</dbReference>